<dbReference type="AlphaFoldDB" id="A0A7L4UN70"/>
<dbReference type="Pfam" id="PF03881">
    <property type="entry name" value="Fructosamin_kin"/>
    <property type="match status" value="1"/>
</dbReference>
<comment type="caution">
    <text evidence="3">The sequence shown here is derived from an EMBL/GenBank/DDBJ whole genome shotgun (WGS) entry which is preliminary data.</text>
</comment>
<dbReference type="PIRSF" id="PIRSF006221">
    <property type="entry name" value="Ketosamine-3-kinase"/>
    <property type="match status" value="1"/>
</dbReference>
<dbReference type="InterPro" id="IPR011009">
    <property type="entry name" value="Kinase-like_dom_sf"/>
</dbReference>
<reference evidence="3 4" key="1">
    <citation type="submission" date="2018-05" db="EMBL/GenBank/DDBJ databases">
        <title>Genomic Encyclopedia of Type Strains, Phase IV (KMG-IV): sequencing the most valuable type-strain genomes for metagenomic binning, comparative biology and taxonomic classification.</title>
        <authorList>
            <person name="Goeker M."/>
        </authorList>
    </citation>
    <scope>NUCLEOTIDE SEQUENCE [LARGE SCALE GENOMIC DNA]</scope>
    <source>
        <strain evidence="3 4">DSM 28579</strain>
    </source>
</reference>
<organism evidence="3 4">
    <name type="scientific">Balneicella halophila</name>
    <dbReference type="NCBI Taxonomy" id="1537566"/>
    <lineage>
        <taxon>Bacteria</taxon>
        <taxon>Pseudomonadati</taxon>
        <taxon>Bacteroidota</taxon>
        <taxon>Bacteroidia</taxon>
        <taxon>Bacteroidales</taxon>
        <taxon>Balneicellaceae</taxon>
        <taxon>Balneicella</taxon>
    </lineage>
</organism>
<evidence type="ECO:0000256" key="1">
    <source>
        <dbReference type="ARBA" id="ARBA00009460"/>
    </source>
</evidence>
<protein>
    <submittedName>
        <fullName evidence="3">Fructosamine-3-kinase</fullName>
    </submittedName>
</protein>
<proteinExistence type="inferred from homology"/>
<keyword evidence="2 3" id="KW-0418">Kinase</keyword>
<evidence type="ECO:0000256" key="2">
    <source>
        <dbReference type="PIRNR" id="PIRNR006221"/>
    </source>
</evidence>
<dbReference type="Gene3D" id="3.30.200.20">
    <property type="entry name" value="Phosphorylase Kinase, domain 1"/>
    <property type="match status" value="1"/>
</dbReference>
<comment type="similarity">
    <text evidence="1 2">Belongs to the fructosamine kinase family.</text>
</comment>
<evidence type="ECO:0000313" key="3">
    <source>
        <dbReference type="EMBL" id="PVX50006.1"/>
    </source>
</evidence>
<dbReference type="Gene3D" id="3.90.1200.10">
    <property type="match status" value="1"/>
</dbReference>
<dbReference type="GO" id="GO:0016301">
    <property type="term" value="F:kinase activity"/>
    <property type="evidence" value="ECO:0007669"/>
    <property type="project" value="UniProtKB-UniRule"/>
</dbReference>
<gene>
    <name evidence="3" type="ORF">C7377_1651</name>
</gene>
<evidence type="ECO:0000313" key="4">
    <source>
        <dbReference type="Proteomes" id="UP000251835"/>
    </source>
</evidence>
<dbReference type="Proteomes" id="UP000251835">
    <property type="component" value="Unassembled WGS sequence"/>
</dbReference>
<dbReference type="EMBL" id="QENZ01000005">
    <property type="protein sequence ID" value="PVX50006.1"/>
    <property type="molecule type" value="Genomic_DNA"/>
</dbReference>
<sequence length="281" mass="32635">MLQKISEYLYESCISKETLGGGSIADTFLVTSEKGNKYVVKTGMQNSKALLCEAHGLEALRESQSIRVPNVIFSNEEYLVIEFIEEGKPQRDFFTQFGRKFAKLHQTTSSYFGFFEDNFIGNTPQINTKCDSWETFYREYRLRYQLDLLKNQGFWTQTLQLFYEKLEPTVHEVLNGSEEEAVLLHGDLWSGNFMVDSKGEACIYDPAVYYGHREADLAMTKLFGGFSESFYQSYNEVYPLKEGWQYREPLYKLYHILNHVNLFGNSYLQSATSIIKDYLKA</sequence>
<dbReference type="RefSeq" id="WP_116496868.1">
    <property type="nucleotide sequence ID" value="NZ_QENZ01000005.1"/>
</dbReference>
<keyword evidence="4" id="KW-1185">Reference proteome</keyword>
<dbReference type="InterPro" id="IPR016477">
    <property type="entry name" value="Fructo-/Ketosamine-3-kinase"/>
</dbReference>
<dbReference type="SUPFAM" id="SSF56112">
    <property type="entry name" value="Protein kinase-like (PK-like)"/>
    <property type="match status" value="1"/>
</dbReference>
<dbReference type="PANTHER" id="PTHR12149">
    <property type="entry name" value="FRUCTOSAMINE 3 KINASE-RELATED PROTEIN"/>
    <property type="match status" value="1"/>
</dbReference>
<dbReference type="PANTHER" id="PTHR12149:SF8">
    <property type="entry name" value="PROTEIN-RIBULOSAMINE 3-KINASE"/>
    <property type="match status" value="1"/>
</dbReference>
<name>A0A7L4UN70_BALHA</name>
<dbReference type="OrthoDB" id="5291879at2"/>
<accession>A0A7L4UN70</accession>
<keyword evidence="2" id="KW-0808">Transferase</keyword>